<evidence type="ECO:0008006" key="3">
    <source>
        <dbReference type="Google" id="ProtNLM"/>
    </source>
</evidence>
<dbReference type="Pfam" id="PF11720">
    <property type="entry name" value="Inhibitor_I78"/>
    <property type="match status" value="1"/>
</dbReference>
<organism evidence="1 2">
    <name type="scientific">Candidatus Viadribacter manganicus</name>
    <dbReference type="NCBI Taxonomy" id="1759059"/>
    <lineage>
        <taxon>Bacteria</taxon>
        <taxon>Pseudomonadati</taxon>
        <taxon>Pseudomonadota</taxon>
        <taxon>Alphaproteobacteria</taxon>
        <taxon>Hyphomonadales</taxon>
        <taxon>Hyphomonadaceae</taxon>
        <taxon>Candidatus Viadribacter</taxon>
    </lineage>
</organism>
<protein>
    <recommendedName>
        <fullName evidence="3">Peptidase inhibitor I78 family protein</fullName>
    </recommendedName>
</protein>
<name>A0A1B1ADY6_9PROT</name>
<evidence type="ECO:0000313" key="1">
    <source>
        <dbReference type="EMBL" id="ANP44767.1"/>
    </source>
</evidence>
<dbReference type="InterPro" id="IPR021719">
    <property type="entry name" value="Prot_inh_I78"/>
</dbReference>
<gene>
    <name evidence="1" type="ORF">ATE48_01920</name>
</gene>
<dbReference type="Proteomes" id="UP000092498">
    <property type="component" value="Chromosome"/>
</dbReference>
<accession>A0A1B1ADY6</accession>
<dbReference type="OrthoDB" id="8724542at2"/>
<sequence length="109" mass="11940">MMRWVLAGIVVIGLAACGGGYQRDLTYREMDAIARRSTQEQIHRPPPDTCQMAAHQSLVGMLGAEIDRAALPESARVICHDCSVTMDYRADRLNIDLGADGKVTRLHCG</sequence>
<reference evidence="1 2" key="1">
    <citation type="submission" date="2015-11" db="EMBL/GenBank/DDBJ databases">
        <title>Whole-Genome Sequence of Candidatus Oderbacter manganicum from the National Park Lower Oder Valley, Germany.</title>
        <authorList>
            <person name="Braun B."/>
            <person name="Liere K."/>
            <person name="Szewzyk U."/>
        </authorList>
    </citation>
    <scope>NUCLEOTIDE SEQUENCE [LARGE SCALE GENOMIC DNA]</scope>
    <source>
        <strain evidence="1 2">OTSz_A_272</strain>
    </source>
</reference>
<dbReference type="AlphaFoldDB" id="A0A1B1ADY6"/>
<keyword evidence="2" id="KW-1185">Reference proteome</keyword>
<evidence type="ECO:0000313" key="2">
    <source>
        <dbReference type="Proteomes" id="UP000092498"/>
    </source>
</evidence>
<dbReference type="KEGG" id="cbot:ATE48_01920"/>
<dbReference type="Gene3D" id="3.30.10.10">
    <property type="entry name" value="Trypsin Inhibitor V, subunit A"/>
    <property type="match status" value="1"/>
</dbReference>
<dbReference type="PROSITE" id="PS51257">
    <property type="entry name" value="PROKAR_LIPOPROTEIN"/>
    <property type="match status" value="1"/>
</dbReference>
<proteinExistence type="predicted"/>
<dbReference type="EMBL" id="CP013244">
    <property type="protein sequence ID" value="ANP44767.1"/>
    <property type="molecule type" value="Genomic_DNA"/>
</dbReference>
<dbReference type="RefSeq" id="WP_083197115.1">
    <property type="nucleotide sequence ID" value="NZ_CP013244.1"/>
</dbReference>
<dbReference type="STRING" id="1759059.ATE48_01920"/>
<dbReference type="InParanoid" id="A0A1B1ADY6"/>